<dbReference type="GO" id="GO:0005886">
    <property type="term" value="C:plasma membrane"/>
    <property type="evidence" value="ECO:0007669"/>
    <property type="project" value="UniProtKB-SubCell"/>
</dbReference>
<dbReference type="EMBL" id="JAJDKZ010000002">
    <property type="protein sequence ID" value="MCB8609118.1"/>
    <property type="molecule type" value="Genomic_DNA"/>
</dbReference>
<keyword evidence="13" id="KW-1185">Reference proteome</keyword>
<sequence length="252" mass="29292">MKVKNLSFSYHQNPFIENLNIEFKENQITTIIGSNGSGKSTLLMLLSRIYKPQTGFIEINQQNIQNYKIKEFAQKVAVVHQKNQINGDQDVKTIVGYGRLPYLHYSQKLSQEDYEIIDWALEVTNLKEYKNRTLKSLSGGQQQRVWIAMALAQKTPYLLLDEPTTYLDIRYQLELLRLLKEINQKYKITIIMVLHDINQAIQYSDNIIAIKKGRIIVEGKSNEVITSEVIREIYGIDLKMTQLSKQPYVFTV</sequence>
<evidence type="ECO:0000313" key="11">
    <source>
        <dbReference type="EMBL" id="MCB8609118.1"/>
    </source>
</evidence>
<dbReference type="Gene3D" id="3.40.50.300">
    <property type="entry name" value="P-loop containing nucleotide triphosphate hydrolases"/>
    <property type="match status" value="1"/>
</dbReference>
<keyword evidence="5" id="KW-0547">Nucleotide-binding</keyword>
<dbReference type="InterPro" id="IPR017871">
    <property type="entry name" value="ABC_transporter-like_CS"/>
</dbReference>
<dbReference type="GO" id="GO:0005524">
    <property type="term" value="F:ATP binding"/>
    <property type="evidence" value="ECO:0007669"/>
    <property type="project" value="UniProtKB-KW"/>
</dbReference>
<dbReference type="SMART" id="SM00382">
    <property type="entry name" value="AAA"/>
    <property type="match status" value="1"/>
</dbReference>
<dbReference type="PANTHER" id="PTHR42771">
    <property type="entry name" value="IRON(3+)-HYDROXAMATE IMPORT ATP-BINDING PROTEIN FHUC"/>
    <property type="match status" value="1"/>
</dbReference>
<evidence type="ECO:0000256" key="2">
    <source>
        <dbReference type="ARBA" id="ARBA00022448"/>
    </source>
</evidence>
<keyword evidence="3" id="KW-1003">Cell membrane</keyword>
<gene>
    <name evidence="12" type="ORF">C7U55_04055</name>
    <name evidence="11" type="ORF">LJD69_00740</name>
</gene>
<proteinExistence type="predicted"/>
<reference evidence="12" key="2">
    <citation type="journal article" date="2019" name="Int. J. Syst. Evol. Microbiol.">
        <title>Faecalibacillus intestinalis gen. nov., sp. nov. and Faecalibacillus faecis sp. nov., isolated from human faeces.</title>
        <authorList>
            <person name="Seo B."/>
            <person name="Jeon K."/>
            <person name="Baek I."/>
            <person name="Lee Y.M."/>
            <person name="Baek K."/>
            <person name="Ko G."/>
        </authorList>
    </citation>
    <scope>NUCLEOTIDE SEQUENCE</scope>
    <source>
        <strain evidence="12">SNUG30370</strain>
    </source>
</reference>
<keyword evidence="9" id="KW-0472">Membrane</keyword>
<keyword evidence="2" id="KW-0813">Transport</keyword>
<name>A0A2T3G1D9_9FIRM</name>
<evidence type="ECO:0000256" key="5">
    <source>
        <dbReference type="ARBA" id="ARBA00022741"/>
    </source>
</evidence>
<dbReference type="GeneID" id="77470276"/>
<evidence type="ECO:0000256" key="3">
    <source>
        <dbReference type="ARBA" id="ARBA00022475"/>
    </source>
</evidence>
<evidence type="ECO:0000256" key="7">
    <source>
        <dbReference type="ARBA" id="ARBA00023004"/>
    </source>
</evidence>
<keyword evidence="6 12" id="KW-0067">ATP-binding</keyword>
<dbReference type="GO" id="GO:0016887">
    <property type="term" value="F:ATP hydrolysis activity"/>
    <property type="evidence" value="ECO:0007669"/>
    <property type="project" value="InterPro"/>
</dbReference>
<keyword evidence="8" id="KW-0406">Ion transport</keyword>
<organism evidence="12 13">
    <name type="scientific">Faecalibacillus faecis</name>
    <dbReference type="NCBI Taxonomy" id="1982628"/>
    <lineage>
        <taxon>Bacteria</taxon>
        <taxon>Bacillati</taxon>
        <taxon>Bacillota</taxon>
        <taxon>Erysipelotrichia</taxon>
        <taxon>Erysipelotrichales</taxon>
        <taxon>Coprobacillaceae</taxon>
        <taxon>Faecalibacillus</taxon>
    </lineage>
</organism>
<evidence type="ECO:0000256" key="4">
    <source>
        <dbReference type="ARBA" id="ARBA00022496"/>
    </source>
</evidence>
<keyword evidence="7" id="KW-0408">Iron</keyword>
<dbReference type="InterPro" id="IPR003593">
    <property type="entry name" value="AAA+_ATPase"/>
</dbReference>
<dbReference type="Proteomes" id="UP001198439">
    <property type="component" value="Unassembled WGS sequence"/>
</dbReference>
<dbReference type="PANTHER" id="PTHR42771:SF10">
    <property type="entry name" value="FERRICHROME TRANSPORT ATP-BINDING PROTEIN FHUC"/>
    <property type="match status" value="1"/>
</dbReference>
<dbReference type="Proteomes" id="UP000241201">
    <property type="component" value="Unassembled WGS sequence"/>
</dbReference>
<evidence type="ECO:0000256" key="9">
    <source>
        <dbReference type="ARBA" id="ARBA00023136"/>
    </source>
</evidence>
<evidence type="ECO:0000313" key="12">
    <source>
        <dbReference type="EMBL" id="PST41323.1"/>
    </source>
</evidence>
<evidence type="ECO:0000256" key="1">
    <source>
        <dbReference type="ARBA" id="ARBA00004202"/>
    </source>
</evidence>
<protein>
    <submittedName>
        <fullName evidence="11 12">ABC transporter ATP-binding protein</fullName>
    </submittedName>
</protein>
<dbReference type="InterPro" id="IPR003439">
    <property type="entry name" value="ABC_transporter-like_ATP-bd"/>
</dbReference>
<dbReference type="FunFam" id="3.40.50.300:FF:000134">
    <property type="entry name" value="Iron-enterobactin ABC transporter ATP-binding protein"/>
    <property type="match status" value="1"/>
</dbReference>
<evidence type="ECO:0000259" key="10">
    <source>
        <dbReference type="PROSITE" id="PS50893"/>
    </source>
</evidence>
<dbReference type="EMBL" id="PYLP01000003">
    <property type="protein sequence ID" value="PST41323.1"/>
    <property type="molecule type" value="Genomic_DNA"/>
</dbReference>
<evidence type="ECO:0000256" key="6">
    <source>
        <dbReference type="ARBA" id="ARBA00022840"/>
    </source>
</evidence>
<dbReference type="CDD" id="cd03214">
    <property type="entry name" value="ABC_Iron-Siderophores_B12_Hemin"/>
    <property type="match status" value="1"/>
</dbReference>
<dbReference type="RefSeq" id="WP_106987458.1">
    <property type="nucleotide sequence ID" value="NZ_DBGCOW010000095.1"/>
</dbReference>
<dbReference type="InterPro" id="IPR051535">
    <property type="entry name" value="Siderophore_ABC-ATPase"/>
</dbReference>
<feature type="domain" description="ABC transporter" evidence="10">
    <location>
        <begin position="1"/>
        <end position="237"/>
    </location>
</feature>
<keyword evidence="4" id="KW-0410">Iron transport</keyword>
<dbReference type="GO" id="GO:0006826">
    <property type="term" value="P:iron ion transport"/>
    <property type="evidence" value="ECO:0007669"/>
    <property type="project" value="UniProtKB-KW"/>
</dbReference>
<reference evidence="11" key="3">
    <citation type="submission" date="2021-10" db="EMBL/GenBank/DDBJ databases">
        <title>Collection of gut derived symbiotic bacterial strains cultured from healthy donors.</title>
        <authorList>
            <person name="Lin H."/>
            <person name="Littmann E."/>
            <person name="Kohout C."/>
            <person name="Pamer E.G."/>
        </authorList>
    </citation>
    <scope>NUCLEOTIDE SEQUENCE</scope>
    <source>
        <strain evidence="11">DFI.4.48</strain>
    </source>
</reference>
<dbReference type="PROSITE" id="PS50893">
    <property type="entry name" value="ABC_TRANSPORTER_2"/>
    <property type="match status" value="1"/>
</dbReference>
<dbReference type="Pfam" id="PF00005">
    <property type="entry name" value="ABC_tran"/>
    <property type="match status" value="1"/>
</dbReference>
<dbReference type="InterPro" id="IPR027417">
    <property type="entry name" value="P-loop_NTPase"/>
</dbReference>
<dbReference type="PROSITE" id="PS00211">
    <property type="entry name" value="ABC_TRANSPORTER_1"/>
    <property type="match status" value="1"/>
</dbReference>
<accession>A0A2T3G1D9</accession>
<evidence type="ECO:0000256" key="8">
    <source>
        <dbReference type="ARBA" id="ARBA00023065"/>
    </source>
</evidence>
<comment type="caution">
    <text evidence="12">The sequence shown here is derived from an EMBL/GenBank/DDBJ whole genome shotgun (WGS) entry which is preliminary data.</text>
</comment>
<dbReference type="SUPFAM" id="SSF52540">
    <property type="entry name" value="P-loop containing nucleoside triphosphate hydrolases"/>
    <property type="match status" value="1"/>
</dbReference>
<dbReference type="AlphaFoldDB" id="A0A2T3G1D9"/>
<reference evidence="13" key="1">
    <citation type="submission" date="2018-03" db="EMBL/GenBank/DDBJ databases">
        <title>Lachnoclostridium SNUG30370 gen.nov., sp.nov., isolated from human faeces.</title>
        <authorList>
            <person name="Seo B."/>
            <person name="Jeon K."/>
            <person name="Ko G."/>
        </authorList>
    </citation>
    <scope>NUCLEOTIDE SEQUENCE [LARGE SCALE GENOMIC DNA]</scope>
    <source>
        <strain evidence="13">SNUG30370</strain>
    </source>
</reference>
<evidence type="ECO:0000313" key="13">
    <source>
        <dbReference type="Proteomes" id="UP000241201"/>
    </source>
</evidence>
<comment type="subcellular location">
    <subcellularLocation>
        <location evidence="1">Cell membrane</location>
        <topology evidence="1">Peripheral membrane protein</topology>
    </subcellularLocation>
</comment>